<dbReference type="Gene3D" id="3.40.50.300">
    <property type="entry name" value="P-loop containing nucleotide triphosphate hydrolases"/>
    <property type="match status" value="1"/>
</dbReference>
<evidence type="ECO:0000259" key="1">
    <source>
        <dbReference type="Pfam" id="PF13175"/>
    </source>
</evidence>
<dbReference type="PANTHER" id="PTHR43581">
    <property type="entry name" value="ATP/GTP PHOSPHATASE"/>
    <property type="match status" value="1"/>
</dbReference>
<name>A0A3E1KBS4_9GAMM</name>
<dbReference type="OrthoDB" id="9809324at2"/>
<organism evidence="2 3">
    <name type="scientific">Wenzhouxiangella sediminis</name>
    <dbReference type="NCBI Taxonomy" id="1792836"/>
    <lineage>
        <taxon>Bacteria</taxon>
        <taxon>Pseudomonadati</taxon>
        <taxon>Pseudomonadota</taxon>
        <taxon>Gammaproteobacteria</taxon>
        <taxon>Chromatiales</taxon>
        <taxon>Wenzhouxiangellaceae</taxon>
        <taxon>Wenzhouxiangella</taxon>
    </lineage>
</organism>
<comment type="caution">
    <text evidence="2">The sequence shown here is derived from an EMBL/GenBank/DDBJ whole genome shotgun (WGS) entry which is preliminary data.</text>
</comment>
<feature type="domain" description="Endonuclease GajA/Old nuclease/RecF-like AAA" evidence="1">
    <location>
        <begin position="168"/>
        <end position="226"/>
    </location>
</feature>
<dbReference type="EMBL" id="QUZK01000013">
    <property type="protein sequence ID" value="RFF32133.1"/>
    <property type="molecule type" value="Genomic_DNA"/>
</dbReference>
<dbReference type="AlphaFoldDB" id="A0A3E1KBS4"/>
<reference evidence="2 3" key="1">
    <citation type="submission" date="2018-08" db="EMBL/GenBank/DDBJ databases">
        <title>Wenzhouxiangella salilacus sp. nov., a novel bacterium isolated from a saline lake in Xinjiang Province, China.</title>
        <authorList>
            <person name="Han S."/>
        </authorList>
    </citation>
    <scope>NUCLEOTIDE SEQUENCE [LARGE SCALE GENOMIC DNA]</scope>
    <source>
        <strain evidence="2 3">XDB06</strain>
    </source>
</reference>
<dbReference type="SUPFAM" id="SSF52540">
    <property type="entry name" value="P-loop containing nucleoside triphosphate hydrolases"/>
    <property type="match status" value="1"/>
</dbReference>
<proteinExistence type="predicted"/>
<sequence length="761" mass="86021">MRVRVPPSILEPRHLPKSGGEALSVFDPILLPIVSQCGVYPDSHEPSSLPISRTPLSSQHYKLVVRANRGCPGYSWLIHWILGAACQNPLMRRPRLPNQRLDPPEIHGAQVLPLDSEAFSRFCVLGSLQAQFWQQFYISLANRVERNVSAVAGRSCALGRRAGSMNLIDSVEVAYFRSIYKQRLSGLEDLSILFGRNDSGKSNFLRALNLFFNENTNPKIPFDFDRDLCHARRIATQDNPGAKKFVYVKIVFNTPGNYRKSLGDSFYVKKQWSITKQVDPHIETSVPDGSRHYLSRFLNQIRFHYIPAIKDRAIFETLLGRVYAVLAQQDTFLNSLDGFSNELRQQTSDLSSGLRSALKLDSAIAPPADLTDLFRSLDFETKGSHGGSYSLTLQRGDGVQVQHIPAILSFLSDRGKQDFHIWGFEEPENSLELANAISEAQRFLDYARTPNKQIFLTSHSAAFFSLDEKQTKRFYVHRDDSGEKEGTTVATEIHGLDPDRLPGELMGETPHLPVISFHLRESHAKVQSLKEHTQLLRQRLDDAQRPLLFVEGESDSIIVEAAWQIFIGNDLPFDVVDCEGTKNMEALSQRGKPLIEIGGQRQIFILVDNDNAGRALWNTGHLAPGGKWVLNGANQTYWCRLPPTHEFNTAMNSLQIPASFRPLVLENLFSRETRLRAFNDGAYIPTSSPYDELRADANCFKKIFDTIFSEDFGASWKIYITKPTPESKVEFARWISEKSIYEPDLVEPLRQTILDLQGLLE</sequence>
<dbReference type="InterPro" id="IPR027417">
    <property type="entry name" value="P-loop_NTPase"/>
</dbReference>
<evidence type="ECO:0000313" key="2">
    <source>
        <dbReference type="EMBL" id="RFF32133.1"/>
    </source>
</evidence>
<dbReference type="Proteomes" id="UP000260351">
    <property type="component" value="Unassembled WGS sequence"/>
</dbReference>
<dbReference type="Pfam" id="PF13175">
    <property type="entry name" value="AAA_15"/>
    <property type="match status" value="1"/>
</dbReference>
<evidence type="ECO:0000313" key="3">
    <source>
        <dbReference type="Proteomes" id="UP000260351"/>
    </source>
</evidence>
<dbReference type="InterPro" id="IPR051396">
    <property type="entry name" value="Bact_Antivir_Def_Nuclease"/>
</dbReference>
<dbReference type="PANTHER" id="PTHR43581:SF4">
    <property type="entry name" value="ATP_GTP PHOSPHATASE"/>
    <property type="match status" value="1"/>
</dbReference>
<protein>
    <submittedName>
        <fullName evidence="2">DUF2813 domain-containing protein</fullName>
    </submittedName>
</protein>
<dbReference type="InterPro" id="IPR041685">
    <property type="entry name" value="AAA_GajA/Old/RecF-like"/>
</dbReference>
<accession>A0A3E1KBS4</accession>
<keyword evidence="3" id="KW-1185">Reference proteome</keyword>
<gene>
    <name evidence="2" type="ORF">DZC52_02525</name>
</gene>